<evidence type="ECO:0000313" key="3">
    <source>
        <dbReference type="Proteomes" id="UP000613255"/>
    </source>
</evidence>
<dbReference type="SUPFAM" id="SSF53448">
    <property type="entry name" value="Nucleotide-diphospho-sugar transferases"/>
    <property type="match status" value="1"/>
</dbReference>
<dbReference type="InterPro" id="IPR029044">
    <property type="entry name" value="Nucleotide-diphossugar_trans"/>
</dbReference>
<reference evidence="2" key="1">
    <citation type="submission" date="2020-12" db="EMBL/GenBank/DDBJ databases">
        <title>Pontibaca salina gen. nov., sp. nov., isolated from marine sediment.</title>
        <authorList>
            <person name="Bo J."/>
            <person name="Wang S."/>
            <person name="Song X."/>
            <person name="Du Z."/>
        </authorList>
    </citation>
    <scope>NUCLEOTIDE SEQUENCE</scope>
    <source>
        <strain evidence="2">S1109L</strain>
    </source>
</reference>
<dbReference type="PANTHER" id="PTHR43685:SF2">
    <property type="entry name" value="GLYCOSYLTRANSFERASE 2-LIKE DOMAIN-CONTAINING PROTEIN"/>
    <property type="match status" value="1"/>
</dbReference>
<dbReference type="PANTHER" id="PTHR43685">
    <property type="entry name" value="GLYCOSYLTRANSFERASE"/>
    <property type="match status" value="1"/>
</dbReference>
<name>A0A934HU31_9RHOB</name>
<gene>
    <name evidence="2" type="ORF">JAO82_10180</name>
</gene>
<dbReference type="InterPro" id="IPR001173">
    <property type="entry name" value="Glyco_trans_2-like"/>
</dbReference>
<dbReference type="Gene3D" id="3.90.550.10">
    <property type="entry name" value="Spore Coat Polysaccharide Biosynthesis Protein SpsA, Chain A"/>
    <property type="match status" value="1"/>
</dbReference>
<dbReference type="Pfam" id="PF00535">
    <property type="entry name" value="Glycos_transf_2"/>
    <property type="match status" value="1"/>
</dbReference>
<proteinExistence type="predicted"/>
<organism evidence="2 3">
    <name type="scientific">Pontibaca salina</name>
    <dbReference type="NCBI Taxonomy" id="2795731"/>
    <lineage>
        <taxon>Bacteria</taxon>
        <taxon>Pseudomonadati</taxon>
        <taxon>Pseudomonadota</taxon>
        <taxon>Alphaproteobacteria</taxon>
        <taxon>Rhodobacterales</taxon>
        <taxon>Roseobacteraceae</taxon>
        <taxon>Pontibaca</taxon>
    </lineage>
</organism>
<comment type="caution">
    <text evidence="2">The sequence shown here is derived from an EMBL/GenBank/DDBJ whole genome shotgun (WGS) entry which is preliminary data.</text>
</comment>
<protein>
    <submittedName>
        <fullName evidence="2">Glycosyltransferase family 2 protein</fullName>
    </submittedName>
</protein>
<dbReference type="Proteomes" id="UP000613255">
    <property type="component" value="Unassembled WGS sequence"/>
</dbReference>
<accession>A0A934HU31</accession>
<evidence type="ECO:0000313" key="2">
    <source>
        <dbReference type="EMBL" id="MBI6630248.1"/>
    </source>
</evidence>
<sequence length="284" mass="32394">MPVYNGADFLGQAIDSVLDQDFQDFELIIADNASTDKTAEICRAYAEKDPRIKFVRHPRNIGAAKNYNYVFHCAAGEYFNWLAHDDILGPDFLSACLAQFARSTHDTLLVYPTFTFVDENTCETREEVPVCVQSTAVSAPRRMYEVLDELGVVTSVFGMFRRKALGQTRLIGSFIGSDYVLLVESALLGKIIRVGGDPRFMRRLHDKGSQRANRTADERAKWFDPEIQADRRPTRRLTREYLNSILSLPGLTVYERIGAIALLINQRIRGKYRVWARRFRRNGA</sequence>
<keyword evidence="3" id="KW-1185">Reference proteome</keyword>
<evidence type="ECO:0000259" key="1">
    <source>
        <dbReference type="Pfam" id="PF00535"/>
    </source>
</evidence>
<dbReference type="EMBL" id="JAEIJD010000007">
    <property type="protein sequence ID" value="MBI6630248.1"/>
    <property type="molecule type" value="Genomic_DNA"/>
</dbReference>
<dbReference type="AlphaFoldDB" id="A0A934HU31"/>
<dbReference type="CDD" id="cd00761">
    <property type="entry name" value="Glyco_tranf_GTA_type"/>
    <property type="match status" value="1"/>
</dbReference>
<feature type="domain" description="Glycosyltransferase 2-like" evidence="1">
    <location>
        <begin position="1"/>
        <end position="165"/>
    </location>
</feature>
<dbReference type="InterPro" id="IPR050834">
    <property type="entry name" value="Glycosyltransf_2"/>
</dbReference>